<accession>A0A5B7HFH8</accession>
<evidence type="ECO:0000313" key="1">
    <source>
        <dbReference type="EMBL" id="MPC71501.1"/>
    </source>
</evidence>
<evidence type="ECO:0000313" key="2">
    <source>
        <dbReference type="Proteomes" id="UP000324222"/>
    </source>
</evidence>
<sequence>MHLPHPSLLIQNLKTSTGRTALSLATQNILTPPSTFSTLTSATFRVLDIIFNLWNTTSPLLNLIFSSLQHSCLRQLTVPSYFLFSNFRSKAG</sequence>
<dbReference type="AlphaFoldDB" id="A0A5B7HFH8"/>
<protein>
    <submittedName>
        <fullName evidence="1">Uncharacterized protein</fullName>
    </submittedName>
</protein>
<proteinExistence type="predicted"/>
<dbReference type="EMBL" id="VSRR010032993">
    <property type="protein sequence ID" value="MPC71501.1"/>
    <property type="molecule type" value="Genomic_DNA"/>
</dbReference>
<reference evidence="1 2" key="1">
    <citation type="submission" date="2019-05" db="EMBL/GenBank/DDBJ databases">
        <title>Another draft genome of Portunus trituberculatus and its Hox gene families provides insights of decapod evolution.</title>
        <authorList>
            <person name="Jeong J.-H."/>
            <person name="Song I."/>
            <person name="Kim S."/>
            <person name="Choi T."/>
            <person name="Kim D."/>
            <person name="Ryu S."/>
            <person name="Kim W."/>
        </authorList>
    </citation>
    <scope>NUCLEOTIDE SEQUENCE [LARGE SCALE GENOMIC DNA]</scope>
    <source>
        <tissue evidence="1">Muscle</tissue>
    </source>
</reference>
<dbReference type="Proteomes" id="UP000324222">
    <property type="component" value="Unassembled WGS sequence"/>
</dbReference>
<name>A0A5B7HFH8_PORTR</name>
<organism evidence="1 2">
    <name type="scientific">Portunus trituberculatus</name>
    <name type="common">Swimming crab</name>
    <name type="synonym">Neptunus trituberculatus</name>
    <dbReference type="NCBI Taxonomy" id="210409"/>
    <lineage>
        <taxon>Eukaryota</taxon>
        <taxon>Metazoa</taxon>
        <taxon>Ecdysozoa</taxon>
        <taxon>Arthropoda</taxon>
        <taxon>Crustacea</taxon>
        <taxon>Multicrustacea</taxon>
        <taxon>Malacostraca</taxon>
        <taxon>Eumalacostraca</taxon>
        <taxon>Eucarida</taxon>
        <taxon>Decapoda</taxon>
        <taxon>Pleocyemata</taxon>
        <taxon>Brachyura</taxon>
        <taxon>Eubrachyura</taxon>
        <taxon>Portunoidea</taxon>
        <taxon>Portunidae</taxon>
        <taxon>Portuninae</taxon>
        <taxon>Portunus</taxon>
    </lineage>
</organism>
<gene>
    <name evidence="1" type="ORF">E2C01_065780</name>
</gene>
<keyword evidence="2" id="KW-1185">Reference proteome</keyword>
<comment type="caution">
    <text evidence="1">The sequence shown here is derived from an EMBL/GenBank/DDBJ whole genome shotgun (WGS) entry which is preliminary data.</text>
</comment>